<feature type="domain" description="Late embryogenesis abundant protein LEA-2 subgroup" evidence="6">
    <location>
        <begin position="73"/>
        <end position="176"/>
    </location>
</feature>
<sequence>MHSKPPRKRGCLCKCFCWTLSLLLILIVIIGIVVGVLFLVFRPKLPKYSIDRMEITQFILNNDSSLYATFNVTITARNPNKKIGIYYEGGSDIGVWYKSTELCEGSLPKFYQGHRNTTVLNVPLTGQTQDANGLSTALQQQQQLTGAIPLNLRVKQPVRIKLGKLKLMKVKFLVRCRLEVDSLSSNNVITTRNSSCKFRFRL</sequence>
<dbReference type="PANTHER" id="PTHR31234">
    <property type="entry name" value="LATE EMBRYOGENESIS ABUNDANT (LEA) HYDROXYPROLINE-RICH GLYCOPROTEIN FAMILY"/>
    <property type="match status" value="1"/>
</dbReference>
<evidence type="ECO:0000256" key="2">
    <source>
        <dbReference type="ARBA" id="ARBA00022692"/>
    </source>
</evidence>
<dbReference type="AlphaFoldDB" id="A0AAV8SM47"/>
<evidence type="ECO:0000313" key="8">
    <source>
        <dbReference type="Proteomes" id="UP001159364"/>
    </source>
</evidence>
<evidence type="ECO:0000313" key="7">
    <source>
        <dbReference type="EMBL" id="KAJ8753366.1"/>
    </source>
</evidence>
<keyword evidence="3 5" id="KW-1133">Transmembrane helix</keyword>
<evidence type="ECO:0000256" key="5">
    <source>
        <dbReference type="SAM" id="Phobius"/>
    </source>
</evidence>
<dbReference type="InterPro" id="IPR004864">
    <property type="entry name" value="LEA_2"/>
</dbReference>
<gene>
    <name evidence="7" type="ORF">K2173_019765</name>
</gene>
<accession>A0AAV8SM47</accession>
<comment type="caution">
    <text evidence="7">The sequence shown here is derived from an EMBL/GenBank/DDBJ whole genome shotgun (WGS) entry which is preliminary data.</text>
</comment>
<dbReference type="Pfam" id="PF03168">
    <property type="entry name" value="LEA_2"/>
    <property type="match status" value="1"/>
</dbReference>
<evidence type="ECO:0000256" key="4">
    <source>
        <dbReference type="ARBA" id="ARBA00023136"/>
    </source>
</evidence>
<keyword evidence="8" id="KW-1185">Reference proteome</keyword>
<keyword evidence="4 5" id="KW-0472">Membrane</keyword>
<dbReference type="EMBL" id="JAIWQS010000010">
    <property type="protein sequence ID" value="KAJ8753366.1"/>
    <property type="molecule type" value="Genomic_DNA"/>
</dbReference>
<dbReference type="PANTHER" id="PTHR31234:SF72">
    <property type="entry name" value="NDR1_HIN1-LIKE PROTEIN 6"/>
    <property type="match status" value="1"/>
</dbReference>
<dbReference type="Proteomes" id="UP001159364">
    <property type="component" value="Linkage Group LG10"/>
</dbReference>
<reference evidence="7 8" key="1">
    <citation type="submission" date="2021-09" db="EMBL/GenBank/DDBJ databases">
        <title>Genomic insights and catalytic innovation underlie evolution of tropane alkaloids biosynthesis.</title>
        <authorList>
            <person name="Wang Y.-J."/>
            <person name="Tian T."/>
            <person name="Huang J.-P."/>
            <person name="Huang S.-X."/>
        </authorList>
    </citation>
    <scope>NUCLEOTIDE SEQUENCE [LARGE SCALE GENOMIC DNA]</scope>
    <source>
        <strain evidence="7">KIB-2018</strain>
        <tissue evidence="7">Leaf</tissue>
    </source>
</reference>
<dbReference type="GO" id="GO:0005886">
    <property type="term" value="C:plasma membrane"/>
    <property type="evidence" value="ECO:0007669"/>
    <property type="project" value="TreeGrafter"/>
</dbReference>
<evidence type="ECO:0000259" key="6">
    <source>
        <dbReference type="Pfam" id="PF03168"/>
    </source>
</evidence>
<evidence type="ECO:0000256" key="1">
    <source>
        <dbReference type="ARBA" id="ARBA00004167"/>
    </source>
</evidence>
<protein>
    <recommendedName>
        <fullName evidence="6">Late embryogenesis abundant protein LEA-2 subgroup domain-containing protein</fullName>
    </recommendedName>
</protein>
<dbReference type="GO" id="GO:0098542">
    <property type="term" value="P:defense response to other organism"/>
    <property type="evidence" value="ECO:0007669"/>
    <property type="project" value="InterPro"/>
</dbReference>
<organism evidence="7 8">
    <name type="scientific">Erythroxylum novogranatense</name>
    <dbReference type="NCBI Taxonomy" id="1862640"/>
    <lineage>
        <taxon>Eukaryota</taxon>
        <taxon>Viridiplantae</taxon>
        <taxon>Streptophyta</taxon>
        <taxon>Embryophyta</taxon>
        <taxon>Tracheophyta</taxon>
        <taxon>Spermatophyta</taxon>
        <taxon>Magnoliopsida</taxon>
        <taxon>eudicotyledons</taxon>
        <taxon>Gunneridae</taxon>
        <taxon>Pentapetalae</taxon>
        <taxon>rosids</taxon>
        <taxon>fabids</taxon>
        <taxon>Malpighiales</taxon>
        <taxon>Erythroxylaceae</taxon>
        <taxon>Erythroxylum</taxon>
    </lineage>
</organism>
<comment type="subcellular location">
    <subcellularLocation>
        <location evidence="1">Membrane</location>
        <topology evidence="1">Single-pass membrane protein</topology>
    </subcellularLocation>
</comment>
<dbReference type="SUPFAM" id="SSF117070">
    <property type="entry name" value="LEA14-like"/>
    <property type="match status" value="1"/>
</dbReference>
<name>A0AAV8SM47_9ROSI</name>
<proteinExistence type="predicted"/>
<keyword evidence="2 5" id="KW-0812">Transmembrane</keyword>
<evidence type="ECO:0000256" key="3">
    <source>
        <dbReference type="ARBA" id="ARBA00022989"/>
    </source>
</evidence>
<feature type="transmembrane region" description="Helical" evidence="5">
    <location>
        <begin position="12"/>
        <end position="41"/>
    </location>
</feature>
<dbReference type="InterPro" id="IPR044839">
    <property type="entry name" value="NDR1-like"/>
</dbReference>